<protein>
    <submittedName>
        <fullName evidence="2">Methyltransferase type 11</fullName>
    </submittedName>
</protein>
<proteinExistence type="predicted"/>
<reference evidence="3" key="2">
    <citation type="submission" date="2011-01" db="EMBL/GenBank/DDBJ databases">
        <title>The complete genome of Nitratifractor salsuginis DSM 16511.</title>
        <authorList>
            <consortium name="US DOE Joint Genome Institute (JGI-PGF)"/>
            <person name="Lucas S."/>
            <person name="Copeland A."/>
            <person name="Lapidus A."/>
            <person name="Bruce D."/>
            <person name="Goodwin L."/>
            <person name="Pitluck S."/>
            <person name="Kyrpides N."/>
            <person name="Mavromatis K."/>
            <person name="Ivanova N."/>
            <person name="Mikhailova N."/>
            <person name="Zeytun A."/>
            <person name="Detter J.C."/>
            <person name="Tapia R."/>
            <person name="Han C."/>
            <person name="Land M."/>
            <person name="Hauser L."/>
            <person name="Markowitz V."/>
            <person name="Cheng J.-F."/>
            <person name="Hugenholtz P."/>
            <person name="Woyke T."/>
            <person name="Wu D."/>
            <person name="Tindall B."/>
            <person name="Schuetze A."/>
            <person name="Brambilla E."/>
            <person name="Klenk H.-P."/>
            <person name="Eisen J.A."/>
        </authorList>
    </citation>
    <scope>NUCLEOTIDE SEQUENCE [LARGE SCALE GENOMIC DNA]</scope>
    <source>
        <strain evidence="3">DSM 16511 / JCM 12458 / E9I37-1</strain>
    </source>
</reference>
<dbReference type="InterPro" id="IPR029063">
    <property type="entry name" value="SAM-dependent_MTases_sf"/>
</dbReference>
<dbReference type="EMBL" id="CP002452">
    <property type="protein sequence ID" value="ADV46496.1"/>
    <property type="molecule type" value="Genomic_DNA"/>
</dbReference>
<keyword evidence="2" id="KW-0808">Transferase</keyword>
<dbReference type="GO" id="GO:0008757">
    <property type="term" value="F:S-adenosylmethionine-dependent methyltransferase activity"/>
    <property type="evidence" value="ECO:0007669"/>
    <property type="project" value="InterPro"/>
</dbReference>
<keyword evidence="2" id="KW-0489">Methyltransferase</keyword>
<dbReference type="eggNOG" id="COG2226">
    <property type="taxonomic scope" value="Bacteria"/>
</dbReference>
<dbReference type="SUPFAM" id="SSF53335">
    <property type="entry name" value="S-adenosyl-L-methionine-dependent methyltransferases"/>
    <property type="match status" value="1"/>
</dbReference>
<accession>E6WYI4</accession>
<keyword evidence="3" id="KW-1185">Reference proteome</keyword>
<dbReference type="InterPro" id="IPR013216">
    <property type="entry name" value="Methyltransf_11"/>
</dbReference>
<dbReference type="PANTHER" id="PTHR42912">
    <property type="entry name" value="METHYLTRANSFERASE"/>
    <property type="match status" value="1"/>
</dbReference>
<dbReference type="CDD" id="cd02440">
    <property type="entry name" value="AdoMet_MTases"/>
    <property type="match status" value="1"/>
</dbReference>
<dbReference type="GO" id="GO:0032259">
    <property type="term" value="P:methylation"/>
    <property type="evidence" value="ECO:0007669"/>
    <property type="project" value="UniProtKB-KW"/>
</dbReference>
<dbReference type="PANTHER" id="PTHR42912:SF80">
    <property type="entry name" value="METHYLTRANSFERASE DOMAIN-CONTAINING PROTEIN"/>
    <property type="match status" value="1"/>
</dbReference>
<name>E6WYI4_NITSE</name>
<dbReference type="AlphaFoldDB" id="E6WYI4"/>
<dbReference type="OrthoDB" id="529208at2"/>
<dbReference type="Gene3D" id="3.40.50.150">
    <property type="entry name" value="Vaccinia Virus protein VP39"/>
    <property type="match status" value="1"/>
</dbReference>
<gene>
    <name evidence="2" type="ordered locus">Nitsa_1243</name>
</gene>
<dbReference type="Proteomes" id="UP000008633">
    <property type="component" value="Chromosome"/>
</dbReference>
<dbReference type="STRING" id="749222.Nitsa_1243"/>
<evidence type="ECO:0000313" key="3">
    <source>
        <dbReference type="Proteomes" id="UP000008633"/>
    </source>
</evidence>
<dbReference type="HOGENOM" id="CLU_037990_14_1_7"/>
<dbReference type="KEGG" id="nsa:Nitsa_1243"/>
<dbReference type="InterPro" id="IPR050508">
    <property type="entry name" value="Methyltransf_Superfamily"/>
</dbReference>
<organism evidence="2 3">
    <name type="scientific">Nitratifractor salsuginis (strain DSM 16511 / JCM 12458 / E9I37-1)</name>
    <dbReference type="NCBI Taxonomy" id="749222"/>
    <lineage>
        <taxon>Bacteria</taxon>
        <taxon>Pseudomonadati</taxon>
        <taxon>Campylobacterota</taxon>
        <taxon>Epsilonproteobacteria</taxon>
        <taxon>Campylobacterales</taxon>
        <taxon>Sulfurovaceae</taxon>
        <taxon>Nitratifractor</taxon>
    </lineage>
</organism>
<dbReference type="Pfam" id="PF08241">
    <property type="entry name" value="Methyltransf_11"/>
    <property type="match status" value="1"/>
</dbReference>
<evidence type="ECO:0000313" key="2">
    <source>
        <dbReference type="EMBL" id="ADV46496.1"/>
    </source>
</evidence>
<feature type="domain" description="Methyltransferase type 11" evidence="1">
    <location>
        <begin position="43"/>
        <end position="128"/>
    </location>
</feature>
<dbReference type="RefSeq" id="WP_013554187.1">
    <property type="nucleotide sequence ID" value="NC_014935.1"/>
</dbReference>
<reference evidence="2 3" key="1">
    <citation type="journal article" date="2011" name="Stand. Genomic Sci.">
        <title>Complete genome sequence of Nitratifractor salsuginis type strain (E9I37-1).</title>
        <authorList>
            <person name="Anderson I."/>
            <person name="Sikorski J."/>
            <person name="Zeytun A."/>
            <person name="Nolan M."/>
            <person name="Lapidus A."/>
            <person name="Lucas S."/>
            <person name="Hammon N."/>
            <person name="Deshpande S."/>
            <person name="Cheng J.F."/>
            <person name="Tapia R."/>
            <person name="Han C."/>
            <person name="Goodwin L."/>
            <person name="Pitluck S."/>
            <person name="Liolios K."/>
            <person name="Pagani I."/>
            <person name="Ivanova N."/>
            <person name="Huntemann M."/>
            <person name="Mavromatis K."/>
            <person name="Ovchinikova G."/>
            <person name="Pati A."/>
            <person name="Chen A."/>
            <person name="Palaniappan K."/>
            <person name="Land M."/>
            <person name="Hauser L."/>
            <person name="Brambilla E.M."/>
            <person name="Ngatchou-Djao O.D."/>
            <person name="Rohde M."/>
            <person name="Tindall B.J."/>
            <person name="Goker M."/>
            <person name="Detter J.C."/>
            <person name="Woyke T."/>
            <person name="Bristow J."/>
            <person name="Eisen J.A."/>
            <person name="Markowitz V."/>
            <person name="Hugenholtz P."/>
            <person name="Klenk H.P."/>
            <person name="Kyrpides N.C."/>
        </authorList>
    </citation>
    <scope>NUCLEOTIDE SEQUENCE [LARGE SCALE GENOMIC DNA]</scope>
    <source>
        <strain evidence="3">DSM 16511 / JCM 12458 / E9I37-1</strain>
    </source>
</reference>
<sequence>MAKIGPFEEHTEAYEEWFEKHPDLYRWEIEAIRELLPPFEKGVEIGIGTGRFALPLGIKFGIEPSPRMAALAGKKGLEVTPGTAEEIPLPDESVDFVLMVTTICFVDDPLKALKEIHRILRPGGWVIVGFVDRDTPLGRFYLKHRNESRFYAPATFFSADEVAELLRRAGFSELKAVQTLFGPRLDEMEGGVKPGYGEGAFVVIRGRKE</sequence>
<evidence type="ECO:0000259" key="1">
    <source>
        <dbReference type="Pfam" id="PF08241"/>
    </source>
</evidence>